<dbReference type="AlphaFoldDB" id="K0ICK1"/>
<dbReference type="EMBL" id="CP002408">
    <property type="protein sequence ID" value="AFU57335.1"/>
    <property type="molecule type" value="Genomic_DNA"/>
</dbReference>
<evidence type="ECO:0000313" key="1">
    <source>
        <dbReference type="EMBL" id="AFU57335.1"/>
    </source>
</evidence>
<dbReference type="HOGENOM" id="CLU_2353298_0_0_2"/>
<protein>
    <submittedName>
        <fullName evidence="1">Uncharacterized protein</fullName>
    </submittedName>
</protein>
<dbReference type="KEGG" id="nga:Ngar_c03870"/>
<dbReference type="Proteomes" id="UP000008037">
    <property type="component" value="Chromosome"/>
</dbReference>
<reference evidence="1 2" key="1">
    <citation type="journal article" date="2012" name="Environ. Microbiol.">
        <title>The genome of the ammonia-oxidizing Candidatus Nitrososphaera gargensis: insights into metabolic versatility and environmental adaptations.</title>
        <authorList>
            <person name="Spang A."/>
            <person name="Poehlein A."/>
            <person name="Offre P."/>
            <person name="Zumbragel S."/>
            <person name="Haider S."/>
            <person name="Rychlik N."/>
            <person name="Nowka B."/>
            <person name="Schmeisser C."/>
            <person name="Lebedeva E.V."/>
            <person name="Rattei T."/>
            <person name="Bohm C."/>
            <person name="Schmid M."/>
            <person name="Galushko A."/>
            <person name="Hatzenpichler R."/>
            <person name="Weinmaier T."/>
            <person name="Daniel R."/>
            <person name="Schleper C."/>
            <person name="Spieck E."/>
            <person name="Streit W."/>
            <person name="Wagner M."/>
        </authorList>
    </citation>
    <scope>NUCLEOTIDE SEQUENCE [LARGE SCALE GENOMIC DNA]</scope>
    <source>
        <strain evidence="2">Ga9.2</strain>
    </source>
</reference>
<gene>
    <name evidence="1" type="ordered locus">Ngar_c03870</name>
</gene>
<dbReference type="BioCyc" id="CNIT1237085:G1324-387-MONOMER"/>
<dbReference type="InParanoid" id="K0ICK1"/>
<proteinExistence type="predicted"/>
<name>K0ICK1_NITGG</name>
<accession>K0ICK1</accession>
<keyword evidence="2" id="KW-1185">Reference proteome</keyword>
<sequence length="96" mass="11318">MYDTLYSWAFSIGMNIKKKDEELLRKLIFEIRAEETPGRFLEKLANQITDYRTNRNINLDVSMHGLLFEQNWFADKFYYMKSSVLGGLLGALSLRE</sequence>
<dbReference type="STRING" id="1237085.Ngar_c03870"/>
<evidence type="ECO:0000313" key="2">
    <source>
        <dbReference type="Proteomes" id="UP000008037"/>
    </source>
</evidence>
<organism evidence="1 2">
    <name type="scientific">Nitrososphaera gargensis (strain Ga9.2)</name>
    <dbReference type="NCBI Taxonomy" id="1237085"/>
    <lineage>
        <taxon>Archaea</taxon>
        <taxon>Nitrososphaerota</taxon>
        <taxon>Nitrososphaeria</taxon>
        <taxon>Nitrososphaerales</taxon>
        <taxon>Nitrososphaeraceae</taxon>
        <taxon>Nitrososphaera</taxon>
    </lineage>
</organism>